<protein>
    <recommendedName>
        <fullName evidence="2">DUF1800 domain-containing protein</fullName>
    </recommendedName>
</protein>
<dbReference type="EMBL" id="UINC01018241">
    <property type="protein sequence ID" value="SVA76438.1"/>
    <property type="molecule type" value="Genomic_DNA"/>
</dbReference>
<reference evidence="1" key="1">
    <citation type="submission" date="2018-05" db="EMBL/GenBank/DDBJ databases">
        <authorList>
            <person name="Lanie J.A."/>
            <person name="Ng W.-L."/>
            <person name="Kazmierczak K.M."/>
            <person name="Andrzejewski T.M."/>
            <person name="Davidsen T.M."/>
            <person name="Wayne K.J."/>
            <person name="Tettelin H."/>
            <person name="Glass J.I."/>
            <person name="Rusch D."/>
            <person name="Podicherti R."/>
            <person name="Tsui H.-C.T."/>
            <person name="Winkler M.E."/>
        </authorList>
    </citation>
    <scope>NUCLEOTIDE SEQUENCE</scope>
</reference>
<gene>
    <name evidence="1" type="ORF">METZ01_LOCUS129292</name>
</gene>
<organism evidence="1">
    <name type="scientific">marine metagenome</name>
    <dbReference type="NCBI Taxonomy" id="408172"/>
    <lineage>
        <taxon>unclassified sequences</taxon>
        <taxon>metagenomes</taxon>
        <taxon>ecological metagenomes</taxon>
    </lineage>
</organism>
<dbReference type="AlphaFoldDB" id="A0A381YH78"/>
<dbReference type="InterPro" id="IPR014917">
    <property type="entry name" value="DUF1800"/>
</dbReference>
<evidence type="ECO:0008006" key="2">
    <source>
        <dbReference type="Google" id="ProtNLM"/>
    </source>
</evidence>
<name>A0A381YH78_9ZZZZ</name>
<dbReference type="Pfam" id="PF08811">
    <property type="entry name" value="DUF1800"/>
    <property type="match status" value="1"/>
</dbReference>
<sequence>MASDDILLMAHLMRRAGFGASYGELECRAAAGYEATVEELLHPEKQPDMDMDVMERYMHGWRDMTSIMANQGYWTYRMVNSPRQLEEKICLFWHGILCVGDSKCMAANQILVQLNNFRAHGFGSFSDLLMGLASDPAMIYYLDNQLSHKEAVNENWGRELLELFSMGVGMDGQANYSEEDVQNCARAFTGWTIANAIPRYPYGRHNNTYLYNQFDHDDEQKTFLGETGNFNGEDIIAIIAKQPSTARFISRHLYNFFVADEPAVAAWQITPPQDPDTIKALEDEYFSSGYEIRSMLRVLFNSDAFKNARFAKVKSPAELVAGTLRLVGDFTKPRPRMYDASLEIRYMGQDLLNPPTVEGWHTGKEWIDSGTLLERINFAAGEMGTIKSTGIRSIIKRLSAEGPTMSAERLVEGCLEMIGGYGLMEETRSLLLNHVGGAGDLDTSSDEFAQLVGQLLQLIVSTQEYQFA</sequence>
<accession>A0A381YH78</accession>
<evidence type="ECO:0000313" key="1">
    <source>
        <dbReference type="EMBL" id="SVA76438.1"/>
    </source>
</evidence>
<proteinExistence type="predicted"/>